<proteinExistence type="predicted"/>
<organism evidence="1 2">
    <name type="scientific">Gigaspora margarita</name>
    <dbReference type="NCBI Taxonomy" id="4874"/>
    <lineage>
        <taxon>Eukaryota</taxon>
        <taxon>Fungi</taxon>
        <taxon>Fungi incertae sedis</taxon>
        <taxon>Mucoromycota</taxon>
        <taxon>Glomeromycotina</taxon>
        <taxon>Glomeromycetes</taxon>
        <taxon>Diversisporales</taxon>
        <taxon>Gigasporaceae</taxon>
        <taxon>Gigaspora</taxon>
    </lineage>
</organism>
<dbReference type="Proteomes" id="UP000439903">
    <property type="component" value="Unassembled WGS sequence"/>
</dbReference>
<evidence type="ECO:0000313" key="2">
    <source>
        <dbReference type="Proteomes" id="UP000439903"/>
    </source>
</evidence>
<reference evidence="1 2" key="1">
    <citation type="journal article" date="2019" name="Environ. Microbiol.">
        <title>At the nexus of three kingdoms: the genome of the mycorrhizal fungus Gigaspora margarita provides insights into plant, endobacterial and fungal interactions.</title>
        <authorList>
            <person name="Venice F."/>
            <person name="Ghignone S."/>
            <person name="Salvioli di Fossalunga A."/>
            <person name="Amselem J."/>
            <person name="Novero M."/>
            <person name="Xianan X."/>
            <person name="Sedzielewska Toro K."/>
            <person name="Morin E."/>
            <person name="Lipzen A."/>
            <person name="Grigoriev I.V."/>
            <person name="Henrissat B."/>
            <person name="Martin F.M."/>
            <person name="Bonfante P."/>
        </authorList>
    </citation>
    <scope>NUCLEOTIDE SEQUENCE [LARGE SCALE GENOMIC DNA]</scope>
    <source>
        <strain evidence="1 2">BEG34</strain>
    </source>
</reference>
<accession>A0A8H4AX24</accession>
<comment type="caution">
    <text evidence="1">The sequence shown here is derived from an EMBL/GenBank/DDBJ whole genome shotgun (WGS) entry which is preliminary data.</text>
</comment>
<gene>
    <name evidence="1" type="ORF">F8M41_005900</name>
</gene>
<sequence>MINVGSINLNHGLIINAQGIQLLDFISYDFKPQHKNEFAKNTLFDVNLVNSITKNESYLLKNHIELSVDELEQVGQIFDSDESINSVMADEFSTNNIFLMI</sequence>
<protein>
    <submittedName>
        <fullName evidence="1">Uncharacterized protein</fullName>
    </submittedName>
</protein>
<keyword evidence="2" id="KW-1185">Reference proteome</keyword>
<dbReference type="OrthoDB" id="2431086at2759"/>
<evidence type="ECO:0000313" key="1">
    <source>
        <dbReference type="EMBL" id="KAF0541057.1"/>
    </source>
</evidence>
<dbReference type="EMBL" id="WTPW01000158">
    <property type="protein sequence ID" value="KAF0541057.1"/>
    <property type="molecule type" value="Genomic_DNA"/>
</dbReference>
<name>A0A8H4AX24_GIGMA</name>
<dbReference type="AlphaFoldDB" id="A0A8H4AX24"/>